<evidence type="ECO:0000313" key="1">
    <source>
        <dbReference type="EMBL" id="CAD79232.1"/>
    </source>
</evidence>
<dbReference type="Proteomes" id="UP000001025">
    <property type="component" value="Chromosome"/>
</dbReference>
<dbReference type="KEGG" id="rba:RB11639"/>
<evidence type="ECO:0000313" key="2">
    <source>
        <dbReference type="Proteomes" id="UP000001025"/>
    </source>
</evidence>
<proteinExistence type="predicted"/>
<dbReference type="HOGENOM" id="CLU_2882949_0_0_0"/>
<name>Q7UE20_RHOBA</name>
<dbReference type="AlphaFoldDB" id="Q7UE20"/>
<dbReference type="InParanoid" id="Q7UE20"/>
<protein>
    <submittedName>
        <fullName evidence="1">Uncharacterized protein</fullName>
    </submittedName>
</protein>
<organism evidence="1 2">
    <name type="scientific">Rhodopirellula baltica (strain DSM 10527 / NCIMB 13988 / SH1)</name>
    <dbReference type="NCBI Taxonomy" id="243090"/>
    <lineage>
        <taxon>Bacteria</taxon>
        <taxon>Pseudomonadati</taxon>
        <taxon>Planctomycetota</taxon>
        <taxon>Planctomycetia</taxon>
        <taxon>Pirellulales</taxon>
        <taxon>Pirellulaceae</taxon>
        <taxon>Rhodopirellula</taxon>
    </lineage>
</organism>
<keyword evidence="2" id="KW-1185">Reference proteome</keyword>
<dbReference type="EnsemblBacteria" id="CAD79232">
    <property type="protein sequence ID" value="CAD79232"/>
    <property type="gene ID" value="RB11639"/>
</dbReference>
<accession>Q7UE20</accession>
<sequence length="63" mass="7377">MGESNTRSAKIAEQRSAHFPVVERDLQVFALWENSRMRSGDLRRFPKPLRFDARNCNDLQVDN</sequence>
<gene>
    <name evidence="1" type="ordered locus">RB11639</name>
</gene>
<reference evidence="1 2" key="1">
    <citation type="journal article" date="2003" name="Proc. Natl. Acad. Sci. U.S.A.">
        <title>Complete genome sequence of the marine planctomycete Pirellula sp. strain 1.</title>
        <authorList>
            <person name="Gloeckner F.O."/>
            <person name="Kube M."/>
            <person name="Bauer M."/>
            <person name="Teeling H."/>
            <person name="Lombardot T."/>
            <person name="Ludwig W."/>
            <person name="Gade D."/>
            <person name="Beck A."/>
            <person name="Borzym K."/>
            <person name="Heitmann K."/>
            <person name="Rabus R."/>
            <person name="Schlesner H."/>
            <person name="Amann R."/>
            <person name="Reinhardt R."/>
        </authorList>
    </citation>
    <scope>NUCLEOTIDE SEQUENCE [LARGE SCALE GENOMIC DNA]</scope>
    <source>
        <strain evidence="2">DSM 10527 / NCIMB 13988 / SH1</strain>
    </source>
</reference>
<dbReference type="EMBL" id="BX294153">
    <property type="protein sequence ID" value="CAD79232.1"/>
    <property type="molecule type" value="Genomic_DNA"/>
</dbReference>